<dbReference type="EMBL" id="NDHI03003409">
    <property type="protein sequence ID" value="PNJ60652.1"/>
    <property type="molecule type" value="Genomic_DNA"/>
</dbReference>
<dbReference type="AlphaFoldDB" id="A0A2J8VT07"/>
<proteinExistence type="predicted"/>
<reference evidence="1" key="1">
    <citation type="submission" date="2017-12" db="EMBL/GenBank/DDBJ databases">
        <title>High-resolution comparative analysis of great ape genomes.</title>
        <authorList>
            <person name="Pollen A."/>
            <person name="Hastie A."/>
            <person name="Hormozdiari F."/>
            <person name="Dougherty M."/>
            <person name="Liu R."/>
            <person name="Chaisson M."/>
            <person name="Hoppe E."/>
            <person name="Hill C."/>
            <person name="Pang A."/>
            <person name="Hillier L."/>
            <person name="Baker C."/>
            <person name="Armstrong J."/>
            <person name="Shendure J."/>
            <person name="Paten B."/>
            <person name="Wilson R."/>
            <person name="Chao H."/>
            <person name="Schneider V."/>
            <person name="Ventura M."/>
            <person name="Kronenberg Z."/>
            <person name="Murali S."/>
            <person name="Gordon D."/>
            <person name="Cantsilieris S."/>
            <person name="Munson K."/>
            <person name="Nelson B."/>
            <person name="Raja A."/>
            <person name="Underwood J."/>
            <person name="Diekhans M."/>
            <person name="Fiddes I."/>
            <person name="Haussler D."/>
            <person name="Eichler E."/>
        </authorList>
    </citation>
    <scope>NUCLEOTIDE SEQUENCE [LARGE SCALE GENOMIC DNA]</scope>
    <source>
        <strain evidence="1">Susie</strain>
    </source>
</reference>
<accession>A0A2J8VT07</accession>
<evidence type="ECO:0000313" key="1">
    <source>
        <dbReference type="EMBL" id="PNJ60652.1"/>
    </source>
</evidence>
<organism evidence="1">
    <name type="scientific">Pongo abelii</name>
    <name type="common">Sumatran orangutan</name>
    <name type="synonym">Pongo pygmaeus abelii</name>
    <dbReference type="NCBI Taxonomy" id="9601"/>
    <lineage>
        <taxon>Eukaryota</taxon>
        <taxon>Metazoa</taxon>
        <taxon>Chordata</taxon>
        <taxon>Craniata</taxon>
        <taxon>Vertebrata</taxon>
        <taxon>Euteleostomi</taxon>
        <taxon>Mammalia</taxon>
        <taxon>Eutheria</taxon>
        <taxon>Euarchontoglires</taxon>
        <taxon>Primates</taxon>
        <taxon>Haplorrhini</taxon>
        <taxon>Catarrhini</taxon>
        <taxon>Hominidae</taxon>
        <taxon>Pongo</taxon>
    </lineage>
</organism>
<protein>
    <submittedName>
        <fullName evidence="1">BHMT2 isoform 3</fullName>
    </submittedName>
</protein>
<name>A0A2J8VT07_PONAB</name>
<gene>
    <name evidence="1" type="ORF">CR201_G0015946</name>
</gene>
<comment type="caution">
    <text evidence="1">The sequence shown here is derived from an EMBL/GenBank/DDBJ whole genome shotgun (WGS) entry which is preliminary data.</text>
</comment>
<sequence>MAPAGHPGAKRGILERLESGEVVIGDGSDRTPRCSSSTSHGILESRIKCHADFYLFCQ</sequence>